<dbReference type="InterPro" id="IPR051531">
    <property type="entry name" value="N-acetyltransferase"/>
</dbReference>
<name>A0A3E4VZZ6_9BACT</name>
<keyword evidence="5" id="KW-1185">Reference proteome</keyword>
<keyword evidence="3" id="KW-0808">Transferase</keyword>
<dbReference type="PANTHER" id="PTHR43792">
    <property type="entry name" value="GNAT FAMILY, PUTATIVE (AFU_ORTHOLOGUE AFUA_3G00765)-RELATED-RELATED"/>
    <property type="match status" value="1"/>
</dbReference>
<dbReference type="RefSeq" id="WP_117670911.1">
    <property type="nucleotide sequence ID" value="NZ_CATXHJ010000004.1"/>
</dbReference>
<dbReference type="EMBL" id="QSTF01000053">
    <property type="protein sequence ID" value="RGM35536.1"/>
    <property type="molecule type" value="Genomic_DNA"/>
</dbReference>
<comment type="caution">
    <text evidence="3">The sequence shown here is derived from an EMBL/GenBank/DDBJ whole genome shotgun (WGS) entry which is preliminary data.</text>
</comment>
<protein>
    <submittedName>
        <fullName evidence="3">N-acetyltransferase</fullName>
    </submittedName>
</protein>
<feature type="domain" description="N-acetyltransferase" evidence="1">
    <location>
        <begin position="8"/>
        <end position="170"/>
    </location>
</feature>
<evidence type="ECO:0000313" key="5">
    <source>
        <dbReference type="Proteomes" id="UP000260862"/>
    </source>
</evidence>
<dbReference type="Pfam" id="PF13302">
    <property type="entry name" value="Acetyltransf_3"/>
    <property type="match status" value="1"/>
</dbReference>
<evidence type="ECO:0000313" key="4">
    <source>
        <dbReference type="Proteomes" id="UP000260780"/>
    </source>
</evidence>
<gene>
    <name evidence="3" type="ORF">DXC17_14675</name>
    <name evidence="2" type="ORF">DXD04_03460</name>
</gene>
<dbReference type="Proteomes" id="UP000260780">
    <property type="component" value="Unassembled WGS sequence"/>
</dbReference>
<dbReference type="GO" id="GO:0016747">
    <property type="term" value="F:acyltransferase activity, transferring groups other than amino-acyl groups"/>
    <property type="evidence" value="ECO:0007669"/>
    <property type="project" value="InterPro"/>
</dbReference>
<dbReference type="SUPFAM" id="SSF55729">
    <property type="entry name" value="Acyl-CoA N-acyltransferases (Nat)"/>
    <property type="match status" value="1"/>
</dbReference>
<dbReference type="EMBL" id="QSQT01000004">
    <property type="protein sequence ID" value="RGK57558.1"/>
    <property type="molecule type" value="Genomic_DNA"/>
</dbReference>
<dbReference type="AlphaFoldDB" id="A0A3E4VZZ6"/>
<dbReference type="Proteomes" id="UP000260862">
    <property type="component" value="Unassembled WGS sequence"/>
</dbReference>
<dbReference type="PROSITE" id="PS51186">
    <property type="entry name" value="GNAT"/>
    <property type="match status" value="1"/>
</dbReference>
<evidence type="ECO:0000313" key="3">
    <source>
        <dbReference type="EMBL" id="RGM35536.1"/>
    </source>
</evidence>
<organism evidence="3 4">
    <name type="scientific">Phocaeicola plebeius</name>
    <dbReference type="NCBI Taxonomy" id="310297"/>
    <lineage>
        <taxon>Bacteria</taxon>
        <taxon>Pseudomonadati</taxon>
        <taxon>Bacteroidota</taxon>
        <taxon>Bacteroidia</taxon>
        <taxon>Bacteroidales</taxon>
        <taxon>Bacteroidaceae</taxon>
        <taxon>Phocaeicola</taxon>
    </lineage>
</organism>
<accession>A0A3E4VZZ6</accession>
<dbReference type="InterPro" id="IPR000182">
    <property type="entry name" value="GNAT_dom"/>
</dbReference>
<sequence length="181" mass="20793">MIMETERLILRPWREEDALPLYKYAKNPAVGPIAGWPPHTSVENSREVIRDILSAPETYAVVLKETNEPVGSVGIMFGDSVHSADMQDGDAEIGYWIGVPYWGKGLIPEAVNRLLRRCFEELEVKRVWCGYYDGNTKSRRVMDKCGFKFHHTEEGKPSPLGDVRTEHFTLLTKEEWEKMNH</sequence>
<evidence type="ECO:0000313" key="2">
    <source>
        <dbReference type="EMBL" id="RGK57558.1"/>
    </source>
</evidence>
<evidence type="ECO:0000259" key="1">
    <source>
        <dbReference type="PROSITE" id="PS51186"/>
    </source>
</evidence>
<dbReference type="InterPro" id="IPR016181">
    <property type="entry name" value="Acyl_CoA_acyltransferase"/>
</dbReference>
<proteinExistence type="predicted"/>
<reference evidence="4 5" key="1">
    <citation type="submission" date="2018-08" db="EMBL/GenBank/DDBJ databases">
        <title>A genome reference for cultivated species of the human gut microbiota.</title>
        <authorList>
            <person name="Zou Y."/>
            <person name="Xue W."/>
            <person name="Luo G."/>
        </authorList>
    </citation>
    <scope>NUCLEOTIDE SEQUENCE [LARGE SCALE GENOMIC DNA]</scope>
    <source>
        <strain evidence="3 4">OM08-14</strain>
        <strain evidence="2 5">TF10-3AC</strain>
    </source>
</reference>
<dbReference type="Gene3D" id="3.40.630.30">
    <property type="match status" value="1"/>
</dbReference>